<dbReference type="EMBL" id="ACHM02000002">
    <property type="protein sequence ID" value="EFH93328.1"/>
    <property type="molecule type" value="Genomic_DNA"/>
</dbReference>
<reference evidence="2" key="1">
    <citation type="submission" date="2010-05" db="EMBL/GenBank/DDBJ databases">
        <authorList>
            <person name="Muzny D."/>
            <person name="Qin X."/>
            <person name="Buhay C."/>
            <person name="Dugan-Rocha S."/>
            <person name="Ding Y."/>
            <person name="Chen G."/>
            <person name="Hawes A."/>
            <person name="Holder M."/>
            <person name="Jhangiani S."/>
            <person name="Johnson A."/>
            <person name="Khan Z."/>
            <person name="Li Z."/>
            <person name="Liu W."/>
            <person name="Liu X."/>
            <person name="Perez L."/>
            <person name="Shen H."/>
            <person name="Wang Q."/>
            <person name="Watt J."/>
            <person name="Xi L."/>
            <person name="Xin Y."/>
            <person name="Zhou J."/>
            <person name="Deng J."/>
            <person name="Jiang H."/>
            <person name="Liu Y."/>
            <person name="Qu J."/>
            <person name="Song X.-Z."/>
            <person name="Zhang L."/>
            <person name="Villasana D."/>
            <person name="Johnson A."/>
            <person name="Liu J."/>
            <person name="Liyanage D."/>
            <person name="Lorensuhewa L."/>
            <person name="Robinson T."/>
            <person name="Song A."/>
            <person name="Song B.-B."/>
            <person name="Dinh H."/>
            <person name="Thornton R."/>
            <person name="Coyle M."/>
            <person name="Francisco L."/>
            <person name="Jackson L."/>
            <person name="Javaid M."/>
            <person name="Korchina V."/>
            <person name="Kovar C."/>
            <person name="Mata R."/>
            <person name="Mathew T."/>
            <person name="Ngo R."/>
            <person name="Nguyen L."/>
            <person name="Nguyen N."/>
            <person name="Okwuonu G."/>
            <person name="Ongeri F."/>
            <person name="Pham C."/>
            <person name="Simmons D."/>
            <person name="Wilczek-Boney K."/>
            <person name="Hale W."/>
            <person name="Jakkamsetti A."/>
            <person name="Pham P."/>
            <person name="Ruth R."/>
            <person name="San Lucas F."/>
            <person name="Warren J."/>
            <person name="Zhang J."/>
            <person name="Zhao Z."/>
            <person name="Zhou C."/>
            <person name="Zhu D."/>
            <person name="Lee S."/>
            <person name="Bess C."/>
            <person name="Blankenburg K."/>
            <person name="Forbes L."/>
            <person name="Fu Q."/>
            <person name="Gubbala S."/>
            <person name="Hirani K."/>
            <person name="Jayaseelan J.C."/>
            <person name="Lara F."/>
            <person name="Munidasa M."/>
            <person name="Palculict T."/>
            <person name="Patil S."/>
            <person name="Pu L.-L."/>
            <person name="Saada N."/>
            <person name="Tang L."/>
            <person name="Weissenberger G."/>
            <person name="Zhu Y."/>
            <person name="Hemphill L."/>
            <person name="Shang Y."/>
            <person name="Youmans B."/>
            <person name="Ayvaz T."/>
            <person name="Ross M."/>
            <person name="Santibanez J."/>
            <person name="Aqrawi P."/>
            <person name="Gross S."/>
            <person name="Joshi V."/>
            <person name="Fowler G."/>
            <person name="Nazareth L."/>
            <person name="Reid J."/>
            <person name="Worley K."/>
            <person name="Petrosino J."/>
            <person name="Highlander S."/>
            <person name="Gibbs R."/>
        </authorList>
    </citation>
    <scope>NUCLEOTIDE SEQUENCE [LARGE SCALE GENOMIC DNA]</scope>
    <source>
        <strain evidence="2">ATCC 53516</strain>
    </source>
</reference>
<keyword evidence="1" id="KW-0812">Transmembrane</keyword>
<dbReference type="Proteomes" id="UP000004063">
    <property type="component" value="Chromosome"/>
</dbReference>
<sequence>MNIHRTKLSSLIFIGYPNDNSFHIPHCNKYYITIKQLCQALFETFLKNFCKEKSGKRMIFVHTVFIIGLFLFDKIFFGKTNVDMFKFYKKNKKITVNQCFPAIFPKENR</sequence>
<dbReference type="HOGENOM" id="CLU_2179951_0_0_9"/>
<dbReference type="AlphaFoldDB" id="D6S950"/>
<name>D6S950_FINMA</name>
<keyword evidence="1" id="KW-1133">Transmembrane helix</keyword>
<evidence type="ECO:0000256" key="1">
    <source>
        <dbReference type="SAM" id="Phobius"/>
    </source>
</evidence>
<dbReference type="STRING" id="525282.HMPREF0391_10986"/>
<accession>D6S950</accession>
<keyword evidence="1" id="KW-0472">Membrane</keyword>
<feature type="transmembrane region" description="Helical" evidence="1">
    <location>
        <begin position="59"/>
        <end position="77"/>
    </location>
</feature>
<gene>
    <name evidence="2" type="ORF">HMPREF0391_10986</name>
</gene>
<organism evidence="2">
    <name type="scientific">Finegoldia magna ATCC 53516</name>
    <dbReference type="NCBI Taxonomy" id="525282"/>
    <lineage>
        <taxon>Bacteria</taxon>
        <taxon>Bacillati</taxon>
        <taxon>Bacillota</taxon>
        <taxon>Tissierellia</taxon>
        <taxon>Tissierellales</taxon>
        <taxon>Peptoniphilaceae</taxon>
        <taxon>Finegoldia</taxon>
    </lineage>
</organism>
<comment type="caution">
    <text evidence="2">The sequence shown here is derived from an EMBL/GenBank/DDBJ whole genome shotgun (WGS) entry which is preliminary data.</text>
</comment>
<protein>
    <submittedName>
        <fullName evidence="2">Uncharacterized protein</fullName>
    </submittedName>
</protein>
<proteinExistence type="predicted"/>
<evidence type="ECO:0000313" key="2">
    <source>
        <dbReference type="EMBL" id="EFH93328.1"/>
    </source>
</evidence>